<name>A0A024UWC4_9STRA</name>
<dbReference type="GeneID" id="20077402"/>
<dbReference type="RefSeq" id="XP_008861334.1">
    <property type="nucleotide sequence ID" value="XM_008863112.1"/>
</dbReference>
<dbReference type="EMBL" id="KI913952">
    <property type="protein sequence ID" value="ETW09924.1"/>
    <property type="molecule type" value="Genomic_DNA"/>
</dbReference>
<dbReference type="AlphaFoldDB" id="A0A024UWC4"/>
<proteinExistence type="predicted"/>
<organism evidence="1">
    <name type="scientific">Aphanomyces invadans</name>
    <dbReference type="NCBI Taxonomy" id="157072"/>
    <lineage>
        <taxon>Eukaryota</taxon>
        <taxon>Sar</taxon>
        <taxon>Stramenopiles</taxon>
        <taxon>Oomycota</taxon>
        <taxon>Saprolegniomycetes</taxon>
        <taxon>Saprolegniales</taxon>
        <taxon>Verrucalvaceae</taxon>
        <taxon>Aphanomyces</taxon>
    </lineage>
</organism>
<dbReference type="EMBL" id="KI913952">
    <property type="protein sequence ID" value="ETW09923.1"/>
    <property type="molecule type" value="Genomic_DNA"/>
</dbReference>
<dbReference type="VEuPathDB" id="FungiDB:H310_00352"/>
<sequence length="552" mass="64279">MLEFAFRKFAFRWRKIKLHSGLHLWQANVVQKKAHQLYQKRLTYRAIQIQRAYRRKLRRDVDATTELSIAHKIRDMLLEQALTRERHQLQHAMAIRIQSHWRGLSCRLTWSCLLQLRLQRALAALAVHQLFGGSKEVQMAAGHFYATSETDIQLIHQGHYWLRQRAPPFYAIERLRCATEIELVGDRRESQWMQCRTKQRHTFWSMMETQLMEMSLAETRAVRIRERRMERLRAKQDVQQRQTDELRGVRNLLQWQEARVYRERSENYAMSGEEALVRRHLRDLAALEAKLQSDHMKKSVSLLKHAMRLQLAEQERASLETKFMMEADAAQRLAMDIAKVKTTSMCFGHCVIEMACRLDPSHASPMAALELLLCMRSKGSPTTTLVHRVHNKYDMRRGLWAKLAEACELKMIKEKRTRAVHREARRMENGVVEFVAVRVGDDKIYVGISRCGGDGKMMEANTISTTCPLVAMVAHMQNHQMVWLRPKNLHLLAKWVASKAKWEPPGRLVLLPPIEVTISGRSLQPSLSPAIGALLQRGLHDMLRFVPKLFPS</sequence>
<dbReference type="OrthoDB" id="70695at2759"/>
<reference evidence="1" key="1">
    <citation type="submission" date="2013-12" db="EMBL/GenBank/DDBJ databases">
        <title>The Genome Sequence of Aphanomyces invadans NJM9701.</title>
        <authorList>
            <consortium name="The Broad Institute Genomics Platform"/>
            <person name="Russ C."/>
            <person name="Tyler B."/>
            <person name="van West P."/>
            <person name="Dieguez-Uribeondo J."/>
            <person name="Young S.K."/>
            <person name="Zeng Q."/>
            <person name="Gargeya S."/>
            <person name="Fitzgerald M."/>
            <person name="Abouelleil A."/>
            <person name="Alvarado L."/>
            <person name="Chapman S.B."/>
            <person name="Gainer-Dewar J."/>
            <person name="Goldberg J."/>
            <person name="Griggs A."/>
            <person name="Gujja S."/>
            <person name="Hansen M."/>
            <person name="Howarth C."/>
            <person name="Imamovic A."/>
            <person name="Ireland A."/>
            <person name="Larimer J."/>
            <person name="McCowan C."/>
            <person name="Murphy C."/>
            <person name="Pearson M."/>
            <person name="Poon T.W."/>
            <person name="Priest M."/>
            <person name="Roberts A."/>
            <person name="Saif S."/>
            <person name="Shea T."/>
            <person name="Sykes S."/>
            <person name="Wortman J."/>
            <person name="Nusbaum C."/>
            <person name="Birren B."/>
        </authorList>
    </citation>
    <scope>NUCLEOTIDE SEQUENCE [LARGE SCALE GENOMIC DNA]</scope>
    <source>
        <strain evidence="1">NJM9701</strain>
    </source>
</reference>
<gene>
    <name evidence="1" type="ORF">H310_00352</name>
</gene>
<dbReference type="PROSITE" id="PS50096">
    <property type="entry name" value="IQ"/>
    <property type="match status" value="1"/>
</dbReference>
<evidence type="ECO:0000313" key="1">
    <source>
        <dbReference type="EMBL" id="ETW09923.1"/>
    </source>
</evidence>
<accession>A0A024UWC4</accession>
<dbReference type="RefSeq" id="XP_008861335.1">
    <property type="nucleotide sequence ID" value="XM_008863113.1"/>
</dbReference>
<protein>
    <submittedName>
        <fullName evidence="1">Uncharacterized protein</fullName>
    </submittedName>
</protein>